<evidence type="ECO:0000256" key="1">
    <source>
        <dbReference type="ARBA" id="ARBA00004141"/>
    </source>
</evidence>
<sequence>MRDIGPDKDDDVENRLPAPPAPVLVAPPDSPAADDDDFNPPDGGWRAWSQVLAAHLINAVTWGYAATFGVYQLHYVDAMALPSAQVSWIGSVQVFLTFAMCTASGRLADAGYARETVAAGCFLAVLGSFMTSLATEYWHIFLAQGVCTGLGLGVAFMPALSVTSSYFKRNRSFALAVAAVGTSVGSLVFPSTVQYLTPQTGFPWAVRCAAFVALVVCAAACLLLKPYLPARKAGPWVEWEAFRGLPYTLFALGSFLNFYAVYFGFFYVGDMSRVPKSLGRGGLNLLDQINSYARNIIGFSSIDSVTLLLIANAAGIPTRPVVGYLANNHFGPINVFVCATVFLSAIFYSWIGVTTRTGMYVFSAFFGVAVSANQGTFVASLASLTRDPSKMGIRFGMVETMCSFATLAGAPTAGAIIDRSGGEYLWAQVWGGTVVAAAALTFAASRVAATGWKWTVKI</sequence>
<dbReference type="GO" id="GO:0022857">
    <property type="term" value="F:transmembrane transporter activity"/>
    <property type="evidence" value="ECO:0007669"/>
    <property type="project" value="InterPro"/>
</dbReference>
<feature type="transmembrane region" description="Helical" evidence="4">
    <location>
        <begin position="51"/>
        <end position="74"/>
    </location>
</feature>
<feature type="transmembrane region" description="Helical" evidence="4">
    <location>
        <begin position="172"/>
        <end position="192"/>
    </location>
</feature>
<evidence type="ECO:0000256" key="4">
    <source>
        <dbReference type="SAM" id="Phobius"/>
    </source>
</evidence>
<feature type="transmembrane region" description="Helical" evidence="4">
    <location>
        <begin position="396"/>
        <end position="417"/>
    </location>
</feature>
<feature type="region of interest" description="Disordered" evidence="3">
    <location>
        <begin position="1"/>
        <end position="40"/>
    </location>
</feature>
<dbReference type="InterPro" id="IPR011701">
    <property type="entry name" value="MFS"/>
</dbReference>
<dbReference type="PANTHER" id="PTHR11360:SF130">
    <property type="entry name" value="MAJOR FACILITATOR SUPERFAMILY (MFS) PROFILE DOMAIN-CONTAINING PROTEIN-RELATED"/>
    <property type="match status" value="1"/>
</dbReference>
<keyword evidence="6" id="KW-1185">Reference proteome</keyword>
<comment type="caution">
    <text evidence="5">The sequence shown here is derived from an EMBL/GenBank/DDBJ whole genome shotgun (WGS) entry which is preliminary data.</text>
</comment>
<protein>
    <submittedName>
        <fullName evidence="5">Riboflavin transporter MCH5</fullName>
    </submittedName>
</protein>
<feature type="transmembrane region" description="Helical" evidence="4">
    <location>
        <begin position="429"/>
        <end position="449"/>
    </location>
</feature>
<feature type="transmembrane region" description="Helical" evidence="4">
    <location>
        <begin position="140"/>
        <end position="160"/>
    </location>
</feature>
<dbReference type="OrthoDB" id="2213137at2759"/>
<dbReference type="Proteomes" id="UP000237481">
    <property type="component" value="Unassembled WGS sequence"/>
</dbReference>
<reference evidence="5 6" key="1">
    <citation type="submission" date="2018-01" db="EMBL/GenBank/DDBJ databases">
        <title>Harnessing the power of phylogenomics to disentangle the directionality and signatures of interkingdom host jumping in the parasitic fungal genus Tolypocladium.</title>
        <authorList>
            <person name="Quandt C.A."/>
            <person name="Patterson W."/>
            <person name="Spatafora J.W."/>
        </authorList>
    </citation>
    <scope>NUCLEOTIDE SEQUENCE [LARGE SCALE GENOMIC DNA]</scope>
    <source>
        <strain evidence="5 6">NRBC 100945</strain>
    </source>
</reference>
<evidence type="ECO:0000256" key="2">
    <source>
        <dbReference type="ARBA" id="ARBA00006727"/>
    </source>
</evidence>
<dbReference type="GO" id="GO:0016020">
    <property type="term" value="C:membrane"/>
    <property type="evidence" value="ECO:0007669"/>
    <property type="project" value="UniProtKB-SubCell"/>
</dbReference>
<feature type="transmembrane region" description="Helical" evidence="4">
    <location>
        <begin position="245"/>
        <end position="268"/>
    </location>
</feature>
<dbReference type="EMBL" id="PKSG01000473">
    <property type="protein sequence ID" value="POR35042.1"/>
    <property type="molecule type" value="Genomic_DNA"/>
</dbReference>
<evidence type="ECO:0000256" key="3">
    <source>
        <dbReference type="SAM" id="MobiDB-lite"/>
    </source>
</evidence>
<proteinExistence type="inferred from homology"/>
<dbReference type="AlphaFoldDB" id="A0A2S4KXY5"/>
<gene>
    <name evidence="5" type="ORF">TPAR_04765</name>
</gene>
<dbReference type="Pfam" id="PF07690">
    <property type="entry name" value="MFS_1"/>
    <property type="match status" value="1"/>
</dbReference>
<keyword evidence="4" id="KW-0472">Membrane</keyword>
<keyword evidence="4" id="KW-0812">Transmembrane</keyword>
<accession>A0A2S4KXY5</accession>
<keyword evidence="4" id="KW-1133">Transmembrane helix</keyword>
<dbReference type="PANTHER" id="PTHR11360">
    <property type="entry name" value="MONOCARBOXYLATE TRANSPORTER"/>
    <property type="match status" value="1"/>
</dbReference>
<evidence type="ECO:0000313" key="5">
    <source>
        <dbReference type="EMBL" id="POR35042.1"/>
    </source>
</evidence>
<comment type="similarity">
    <text evidence="2">Belongs to the major facilitator superfamily. Monocarboxylate porter (TC 2.A.1.13) family.</text>
</comment>
<feature type="transmembrane region" description="Helical" evidence="4">
    <location>
        <begin position="204"/>
        <end position="224"/>
    </location>
</feature>
<dbReference type="InterPro" id="IPR036259">
    <property type="entry name" value="MFS_trans_sf"/>
</dbReference>
<name>A0A2S4KXY5_9HYPO</name>
<dbReference type="SUPFAM" id="SSF103473">
    <property type="entry name" value="MFS general substrate transporter"/>
    <property type="match status" value="1"/>
</dbReference>
<organism evidence="5 6">
    <name type="scientific">Tolypocladium paradoxum</name>
    <dbReference type="NCBI Taxonomy" id="94208"/>
    <lineage>
        <taxon>Eukaryota</taxon>
        <taxon>Fungi</taxon>
        <taxon>Dikarya</taxon>
        <taxon>Ascomycota</taxon>
        <taxon>Pezizomycotina</taxon>
        <taxon>Sordariomycetes</taxon>
        <taxon>Hypocreomycetidae</taxon>
        <taxon>Hypocreales</taxon>
        <taxon>Ophiocordycipitaceae</taxon>
        <taxon>Tolypocladium</taxon>
    </lineage>
</organism>
<feature type="transmembrane region" description="Helical" evidence="4">
    <location>
        <begin position="117"/>
        <end position="134"/>
    </location>
</feature>
<dbReference type="Gene3D" id="1.20.1250.20">
    <property type="entry name" value="MFS general substrate transporter like domains"/>
    <property type="match status" value="1"/>
</dbReference>
<evidence type="ECO:0000313" key="6">
    <source>
        <dbReference type="Proteomes" id="UP000237481"/>
    </source>
</evidence>
<dbReference type="InterPro" id="IPR050327">
    <property type="entry name" value="Proton-linked_MCT"/>
</dbReference>
<feature type="transmembrane region" description="Helical" evidence="4">
    <location>
        <begin position="292"/>
        <end position="312"/>
    </location>
</feature>
<comment type="subcellular location">
    <subcellularLocation>
        <location evidence="1">Membrane</location>
        <topology evidence="1">Multi-pass membrane protein</topology>
    </subcellularLocation>
</comment>
<feature type="transmembrane region" description="Helical" evidence="4">
    <location>
        <begin position="359"/>
        <end position="384"/>
    </location>
</feature>
<feature type="transmembrane region" description="Helical" evidence="4">
    <location>
        <begin position="333"/>
        <end position="353"/>
    </location>
</feature>
<feature type="transmembrane region" description="Helical" evidence="4">
    <location>
        <begin position="86"/>
        <end position="105"/>
    </location>
</feature>